<name>A0AC61RJM0_9BACT</name>
<comment type="caution">
    <text evidence="1">The sequence shown here is derived from an EMBL/GenBank/DDBJ whole genome shotgun (WGS) entry which is preliminary data.</text>
</comment>
<dbReference type="Proteomes" id="UP000306319">
    <property type="component" value="Unassembled WGS sequence"/>
</dbReference>
<keyword evidence="2" id="KW-1185">Reference proteome</keyword>
<keyword evidence="1" id="KW-0675">Receptor</keyword>
<protein>
    <submittedName>
        <fullName evidence="1">TonB-dependent receptor</fullName>
    </submittedName>
</protein>
<reference evidence="1" key="1">
    <citation type="submission" date="2019-04" db="EMBL/GenBank/DDBJ databases">
        <title>Microbes associate with the intestines of laboratory mice.</title>
        <authorList>
            <person name="Navarre W."/>
            <person name="Wong E."/>
            <person name="Huang K."/>
            <person name="Tropini C."/>
            <person name="Ng K."/>
            <person name="Yu B."/>
        </authorList>
    </citation>
    <scope>NUCLEOTIDE SEQUENCE</scope>
    <source>
        <strain evidence="1">NM04_E33</strain>
    </source>
</reference>
<gene>
    <name evidence="1" type="ORF">E5331_03905</name>
</gene>
<dbReference type="EMBL" id="SRYB01000004">
    <property type="protein sequence ID" value="TGY79941.1"/>
    <property type="molecule type" value="Genomic_DNA"/>
</dbReference>
<evidence type="ECO:0000313" key="2">
    <source>
        <dbReference type="Proteomes" id="UP000306319"/>
    </source>
</evidence>
<organism evidence="1 2">
    <name type="scientific">Lepagella muris</name>
    <dbReference type="NCBI Taxonomy" id="3032870"/>
    <lineage>
        <taxon>Bacteria</taxon>
        <taxon>Pseudomonadati</taxon>
        <taxon>Bacteroidota</taxon>
        <taxon>Bacteroidia</taxon>
        <taxon>Bacteroidales</taxon>
        <taxon>Muribaculaceae</taxon>
        <taxon>Lepagella</taxon>
    </lineage>
</organism>
<evidence type="ECO:0000313" key="1">
    <source>
        <dbReference type="EMBL" id="TGY79941.1"/>
    </source>
</evidence>
<accession>A0AC61RJM0</accession>
<sequence>MRKEIKLTLAVAATLSVFDVAGVRAHDTESGGFLMTHAEVSTGSPAPQSTNAATRTIEGTVVDKTTGEPLIGATIQVKGQPTSGTVTDVDGHFKLSYKTQKKDVILMVSYVGYQPKEVPVEGVTDLKIELDASAQSLNEVVVTGTGVQKKVSVTGAISSVSGAELKTSASTLTQNLAGKFAGVYANNTSGEPGSGAEFYIRGISNFAGKSATPLILLDDVEISAGDLNYIPAENIKSFSVLKDASATAIYGARGANGVMIITTKGGDYNTKTKINVTLENSFNFMGKLPEFADGATYMEMWNKASLYRNPNEPLKYTDEMIERTRSGINPYLYPDVDWQNVLFKKMAMRQRGNVNVSGGGSKVKYYMSLEFLHETGHYKTEKLYSWNNQLQNYNYTFQNNISYKLTPTTTISMNMNAQIHQNTRPNVNADNFFASVMDMTPVEFPTTFPAREGIDHVMFGCYDKGGGNFSDNPYAQLRTSFRQENSNTVNTVIKLNQDLDMITKGLNFNVWVNFKSWSWSGYTRSVEPYLYYINSSHQATEDWQDTMFMPLRAGTSGSKYISQSDISKASDNTFELQANLNWLRSFGEHELNAVAIYRMREYRNKVLPNRNQGISGRVTYDYGHKYLAEFNFGYNGTERLAKGYRFGFFPAGSIGWVISNENFWAPISPVVSYFKVRGSYGLVGSDDMTPVGSNLYFFYYDQIYQNNLSALGFQTGAGASLGVSESFGGPQMIYYGLTNLGWEKVKKFDVGVDIRLFEDLNITLDYFCDKRYDILMARQSWPSSLGYGAATPYGPVGRITNKGVEGSVTYSKALTSDLSVSFNGNFTYNKNVLVEGDELQYKYPWLYSTNLPLNYMRGYVAEGLFQSEEEIANSPTQDLGSRVMVGDIKYRDLNGDGRIDTDDQTMLSSYGTTPRLQYGFGATVNWKRWDFGFFFTGSAKRKIMINNMQPFSAHGWGGSPRNVMQWVVDNHFDPELNNFDAEFPRMGLGTNDFANNNEPSSFWLRNGDFLRLRNLELGYSFPICRIYVQGINLVNFTSFKYWDPEMGSWNKYPTQSSVTIGAQFNL</sequence>
<proteinExistence type="predicted"/>